<proteinExistence type="predicted"/>
<organism evidence="1">
    <name type="scientific">Candidatus Methanophagaceae archaeon ANME-1 ERB6</name>
    <dbReference type="NCBI Taxonomy" id="2759912"/>
    <lineage>
        <taxon>Archaea</taxon>
        <taxon>Methanobacteriati</taxon>
        <taxon>Methanobacteriota</taxon>
        <taxon>Stenosarchaea group</taxon>
        <taxon>Methanomicrobia</taxon>
        <taxon>Candidatus Methanophagales</taxon>
        <taxon>Candidatus Methanophagaceae</taxon>
    </lineage>
</organism>
<gene>
    <name evidence="1" type="ORF">NBNHMHLL_00018</name>
</gene>
<protein>
    <submittedName>
        <fullName evidence="1">Uncharacterized protein</fullName>
    </submittedName>
</protein>
<name>A0A7G9YX52_9EURY</name>
<reference evidence="1" key="1">
    <citation type="submission" date="2020-06" db="EMBL/GenBank/DDBJ databases">
        <title>Unique genomic features of the anaerobic methanotrophic archaea.</title>
        <authorList>
            <person name="Chadwick G.L."/>
            <person name="Skennerton C.T."/>
            <person name="Laso-Perez R."/>
            <person name="Leu A.O."/>
            <person name="Speth D.R."/>
            <person name="Yu H."/>
            <person name="Morgan-Lang C."/>
            <person name="Hatzenpichler R."/>
            <person name="Goudeau D."/>
            <person name="Malmstrom R."/>
            <person name="Brazelton W.J."/>
            <person name="Woyke T."/>
            <person name="Hallam S.J."/>
            <person name="Tyson G.W."/>
            <person name="Wegener G."/>
            <person name="Boetius A."/>
            <person name="Orphan V."/>
        </authorList>
    </citation>
    <scope>NUCLEOTIDE SEQUENCE</scope>
</reference>
<evidence type="ECO:0000313" key="1">
    <source>
        <dbReference type="EMBL" id="QNO52586.1"/>
    </source>
</evidence>
<dbReference type="AlphaFoldDB" id="A0A7G9YX52"/>
<accession>A0A7G9YX52</accession>
<dbReference type="EMBL" id="MT631514">
    <property type="protein sequence ID" value="QNO52586.1"/>
    <property type="molecule type" value="Genomic_DNA"/>
</dbReference>
<sequence length="81" mass="9481">MGEIEAIYEGEVLRIVKPTKIESDVVTVRILNRDKMLTEEDMEDVLKAMDEREKGNYYKLEEVFERFTKLSSLQRATLPQA</sequence>